<feature type="compositionally biased region" description="Polar residues" evidence="5">
    <location>
        <begin position="59"/>
        <end position="85"/>
    </location>
</feature>
<feature type="compositionally biased region" description="Polar residues" evidence="5">
    <location>
        <begin position="339"/>
        <end position="361"/>
    </location>
</feature>
<gene>
    <name evidence="8" type="ORF">WHR41_03458</name>
</gene>
<dbReference type="SUPFAM" id="SSF51182">
    <property type="entry name" value="RmlC-like cupins"/>
    <property type="match status" value="1"/>
</dbReference>
<dbReference type="Pfam" id="PF11699">
    <property type="entry name" value="CENP-C_C"/>
    <property type="match status" value="2"/>
</dbReference>
<feature type="compositionally biased region" description="Polar residues" evidence="5">
    <location>
        <begin position="280"/>
        <end position="292"/>
    </location>
</feature>
<dbReference type="PANTHER" id="PTHR16684">
    <property type="entry name" value="CENTROMERE PROTEIN C"/>
    <property type="match status" value="1"/>
</dbReference>
<dbReference type="GeneID" id="96004902"/>
<keyword evidence="4" id="KW-0539">Nucleus</keyword>
<accession>A0AB34KVJ6</accession>
<keyword evidence="3" id="KW-0238">DNA-binding</keyword>
<dbReference type="Proteomes" id="UP000803884">
    <property type="component" value="Unassembled WGS sequence"/>
</dbReference>
<dbReference type="AlphaFoldDB" id="A0AB34KVJ6"/>
<dbReference type="InterPro" id="IPR028929">
    <property type="entry name" value="Mif2_N"/>
</dbReference>
<evidence type="ECO:0000259" key="6">
    <source>
        <dbReference type="Pfam" id="PF11699"/>
    </source>
</evidence>
<evidence type="ECO:0000313" key="8">
    <source>
        <dbReference type="EMBL" id="KAL1587797.1"/>
    </source>
</evidence>
<dbReference type="GO" id="GO:0005634">
    <property type="term" value="C:nucleus"/>
    <property type="evidence" value="ECO:0007669"/>
    <property type="project" value="UniProtKB-SubCell"/>
</dbReference>
<feature type="compositionally biased region" description="Polar residues" evidence="5">
    <location>
        <begin position="389"/>
        <end position="409"/>
    </location>
</feature>
<dbReference type="GO" id="GO:0051455">
    <property type="term" value="P:spindle attachment to meiosis I kinetochore"/>
    <property type="evidence" value="ECO:0007669"/>
    <property type="project" value="TreeGrafter"/>
</dbReference>
<protein>
    <recommendedName>
        <fullName evidence="10">Mif2/CENP-C cupin domain-containing protein</fullName>
    </recommendedName>
</protein>
<feature type="region of interest" description="Disordered" evidence="5">
    <location>
        <begin position="1"/>
        <end position="538"/>
    </location>
</feature>
<evidence type="ECO:0000256" key="1">
    <source>
        <dbReference type="ARBA" id="ARBA00004123"/>
    </source>
</evidence>
<feature type="domain" description="Mif2 N-terminal" evidence="7">
    <location>
        <begin position="28"/>
        <end position="155"/>
    </location>
</feature>
<feature type="compositionally biased region" description="Polar residues" evidence="5">
    <location>
        <begin position="138"/>
        <end position="148"/>
    </location>
</feature>
<evidence type="ECO:0000313" key="9">
    <source>
        <dbReference type="Proteomes" id="UP000803884"/>
    </source>
</evidence>
<feature type="compositionally biased region" description="Basic and acidic residues" evidence="5">
    <location>
        <begin position="228"/>
        <end position="237"/>
    </location>
</feature>
<evidence type="ECO:0000256" key="2">
    <source>
        <dbReference type="ARBA" id="ARBA00010291"/>
    </source>
</evidence>
<feature type="compositionally biased region" description="Acidic residues" evidence="5">
    <location>
        <begin position="211"/>
        <end position="227"/>
    </location>
</feature>
<feature type="compositionally biased region" description="Polar residues" evidence="5">
    <location>
        <begin position="308"/>
        <end position="321"/>
    </location>
</feature>
<feature type="compositionally biased region" description="Acidic residues" evidence="5">
    <location>
        <begin position="599"/>
        <end position="614"/>
    </location>
</feature>
<sequence length="775" mass="84775">MAAANQQKEARNGSRNTPGRRGRTGNQYFDVGKVGRKTGITLQDTGVRDEHGLEPVSGIFSSPASPPKQAQGTSSSNAMELQESSAPDVDETLHLRKTPRLPPPRASTPRHTNIGSPKRMSSARPQSRHGDDLMASEASPNRTSSQPPANRILNFGRQNVRMSIENASPFKPKRVIRRSPGAVRNDQPVEDQATSPGRDSKPELPAMESGITEEEAEEVEVEAGAENEESHRERTEEQQQLDNQLANDEPVIFDNDDDYYDAERQSNEPDLTEAFEQTHLLLQTTPTANPSAKNGRGRPRKSHVNGDGSVQHTPQTAQMIPSSRKRDRTELENDEGEGTLQSIEQGDQDVSQISTASGQSAKRQRGRPRKSDITVHDQTVQTIDEGEVTHQSIEQGDNDVSQVSATSEQPAKRKPGRPRKSDITVLHDQTEQTIDPALLAHGDSYLAPVNEEDEVEIAPASPVTKKKPGRKPKAQKAAQQSRAPKERDPNQAMRRTTSASPDRALTRSPSKRAGSVSNVNLRASTPHEDAHQRMSRSGRPILKPLKHWAGESYVWKNGEIEGIIRADEIKTPKGKKKKAKGRRRAPRAGGRGGSNDLESIAEESDTESTVPDDWEEQVGVIAGTVAAWDPDSQQGNPEAPIREDIAFAASSIITRDVAGSAFQYAKIMTLPFFGSGIVELPPEGFKRAKNSRKMQMVFFVHEGKVLVTVGPPSTEQNGRGASGSETETNEFAISKGGVWVVPRGNNYSITNESRTKNARIFFAQGCEVEPEMASQ</sequence>
<dbReference type="GO" id="GO:0051382">
    <property type="term" value="P:kinetochore assembly"/>
    <property type="evidence" value="ECO:0007669"/>
    <property type="project" value="InterPro"/>
</dbReference>
<dbReference type="InterPro" id="IPR025974">
    <property type="entry name" value="Mif2/CENP-C_cupin"/>
</dbReference>
<evidence type="ECO:0008006" key="10">
    <source>
        <dbReference type="Google" id="ProtNLM"/>
    </source>
</evidence>
<dbReference type="InterPro" id="IPR011051">
    <property type="entry name" value="RmlC_Cupin_sf"/>
</dbReference>
<evidence type="ECO:0000256" key="5">
    <source>
        <dbReference type="SAM" id="MobiDB-lite"/>
    </source>
</evidence>
<dbReference type="GO" id="GO:0000776">
    <property type="term" value="C:kinetochore"/>
    <property type="evidence" value="ECO:0007669"/>
    <property type="project" value="InterPro"/>
</dbReference>
<comment type="similarity">
    <text evidence="2">Belongs to the CENP-C/MIF2 family.</text>
</comment>
<dbReference type="GO" id="GO:0051315">
    <property type="term" value="P:attachment of mitotic spindle microtubules to kinetochore"/>
    <property type="evidence" value="ECO:0007669"/>
    <property type="project" value="TreeGrafter"/>
</dbReference>
<dbReference type="RefSeq" id="XP_069230902.1">
    <property type="nucleotide sequence ID" value="XM_069372064.1"/>
</dbReference>
<keyword evidence="9" id="KW-1185">Reference proteome</keyword>
<dbReference type="InterPro" id="IPR028386">
    <property type="entry name" value="CENP-C/Mif2/cnp3"/>
</dbReference>
<dbReference type="Pfam" id="PF15624">
    <property type="entry name" value="Mif2_N"/>
    <property type="match status" value="1"/>
</dbReference>
<evidence type="ECO:0000256" key="4">
    <source>
        <dbReference type="ARBA" id="ARBA00023242"/>
    </source>
</evidence>
<comment type="subcellular location">
    <subcellularLocation>
        <location evidence="1">Nucleus</location>
    </subcellularLocation>
</comment>
<dbReference type="SMART" id="SM00384">
    <property type="entry name" value="AT_hook"/>
    <property type="match status" value="3"/>
</dbReference>
<dbReference type="EMBL" id="JAAQHG020000009">
    <property type="protein sequence ID" value="KAL1587797.1"/>
    <property type="molecule type" value="Genomic_DNA"/>
</dbReference>
<dbReference type="InterPro" id="IPR017956">
    <property type="entry name" value="AT_hook_DNA-bd_motif"/>
</dbReference>
<feature type="region of interest" description="Disordered" evidence="5">
    <location>
        <begin position="571"/>
        <end position="614"/>
    </location>
</feature>
<feature type="compositionally biased region" description="Basic residues" evidence="5">
    <location>
        <begin position="572"/>
        <end position="586"/>
    </location>
</feature>
<dbReference type="PANTHER" id="PTHR16684:SF11">
    <property type="entry name" value="CENTROMERE PROTEIN C"/>
    <property type="match status" value="1"/>
</dbReference>
<name>A0AB34KVJ6_9PEZI</name>
<reference evidence="8 9" key="1">
    <citation type="journal article" date="2020" name="Microbiol. Resour. Announc.">
        <title>Draft Genome Sequence of a Cladosporium Species Isolated from the Mesophotic Ascidian Didemnum maculosum.</title>
        <authorList>
            <person name="Gioti A."/>
            <person name="Siaperas R."/>
            <person name="Nikolaivits E."/>
            <person name="Le Goff G."/>
            <person name="Ouazzani J."/>
            <person name="Kotoulas G."/>
            <person name="Topakas E."/>
        </authorList>
    </citation>
    <scope>NUCLEOTIDE SEQUENCE [LARGE SCALE GENOMIC DNA]</scope>
    <source>
        <strain evidence="8 9">TM138-S3</strain>
    </source>
</reference>
<feature type="compositionally biased region" description="Basic residues" evidence="5">
    <location>
        <begin position="464"/>
        <end position="474"/>
    </location>
</feature>
<dbReference type="PRINTS" id="PR00929">
    <property type="entry name" value="ATHOOK"/>
</dbReference>
<evidence type="ECO:0000256" key="3">
    <source>
        <dbReference type="ARBA" id="ARBA00023125"/>
    </source>
</evidence>
<feature type="domain" description="Mif2/CENP-C cupin" evidence="6">
    <location>
        <begin position="727"/>
        <end position="764"/>
    </location>
</feature>
<dbReference type="Gene3D" id="2.60.120.10">
    <property type="entry name" value="Jelly Rolls"/>
    <property type="match status" value="1"/>
</dbReference>
<organism evidence="8 9">
    <name type="scientific">Cladosporium halotolerans</name>
    <dbReference type="NCBI Taxonomy" id="1052096"/>
    <lineage>
        <taxon>Eukaryota</taxon>
        <taxon>Fungi</taxon>
        <taxon>Dikarya</taxon>
        <taxon>Ascomycota</taxon>
        <taxon>Pezizomycotina</taxon>
        <taxon>Dothideomycetes</taxon>
        <taxon>Dothideomycetidae</taxon>
        <taxon>Cladosporiales</taxon>
        <taxon>Cladosporiaceae</taxon>
        <taxon>Cladosporium</taxon>
    </lineage>
</organism>
<dbReference type="InterPro" id="IPR014710">
    <property type="entry name" value="RmlC-like_jellyroll"/>
</dbReference>
<proteinExistence type="inferred from homology"/>
<feature type="domain" description="Mif2/CENP-C cupin" evidence="6">
    <location>
        <begin position="662"/>
        <end position="710"/>
    </location>
</feature>
<dbReference type="GO" id="GO:0019237">
    <property type="term" value="F:centromeric DNA binding"/>
    <property type="evidence" value="ECO:0007669"/>
    <property type="project" value="InterPro"/>
</dbReference>
<evidence type="ECO:0000259" key="7">
    <source>
        <dbReference type="Pfam" id="PF15624"/>
    </source>
</evidence>
<comment type="caution">
    <text evidence="8">The sequence shown here is derived from an EMBL/GenBank/DDBJ whole genome shotgun (WGS) entry which is preliminary data.</text>
</comment>